<comment type="similarity">
    <text evidence="1">Belongs to the short-chain dehydrogenases/reductases (SDR) family.</text>
</comment>
<dbReference type="GO" id="GO:0016491">
    <property type="term" value="F:oxidoreductase activity"/>
    <property type="evidence" value="ECO:0007669"/>
    <property type="project" value="UniProtKB-KW"/>
</dbReference>
<sequence>MDIRLDGKRALITGGTRGAGRAIAFAFAEAGATIVACHRNDGESAATTAKALAEIGPGHSVVRADVTSERDTAALRRHCEERLAGLDVIVNSVGGFRLKPVADLDLAAWHAIVDSNLTSVFLVLRDLLPLLSDGGSVVNIGGAVATRGLPGGSGYTAAKAGLLGLARSLAREVGGRGIRVNTLEPGVIEREDRPRLPASFRDRLASLTSLGRLTCEADVTAAALFFAADLSRSISGATLTIDSGF</sequence>
<protein>
    <submittedName>
        <fullName evidence="3">Short-chain dehydrogenase</fullName>
    </submittedName>
</protein>
<dbReference type="Pfam" id="PF13561">
    <property type="entry name" value="adh_short_C2"/>
    <property type="match status" value="1"/>
</dbReference>
<accession>A0A919V7G0</accession>
<proteinExistence type="inferred from homology"/>
<dbReference type="SUPFAM" id="SSF51735">
    <property type="entry name" value="NAD(P)-binding Rossmann-fold domains"/>
    <property type="match status" value="1"/>
</dbReference>
<dbReference type="EMBL" id="BOOW01000032">
    <property type="protein sequence ID" value="GII95085.1"/>
    <property type="molecule type" value="Genomic_DNA"/>
</dbReference>
<dbReference type="FunFam" id="3.40.50.720:FF:000084">
    <property type="entry name" value="Short-chain dehydrogenase reductase"/>
    <property type="match status" value="1"/>
</dbReference>
<dbReference type="InterPro" id="IPR002347">
    <property type="entry name" value="SDR_fam"/>
</dbReference>
<dbReference type="Gene3D" id="3.40.50.720">
    <property type="entry name" value="NAD(P)-binding Rossmann-like Domain"/>
    <property type="match status" value="1"/>
</dbReference>
<evidence type="ECO:0000313" key="4">
    <source>
        <dbReference type="Proteomes" id="UP000606172"/>
    </source>
</evidence>
<dbReference type="PRINTS" id="PR00080">
    <property type="entry name" value="SDRFAMILY"/>
</dbReference>
<dbReference type="CDD" id="cd05233">
    <property type="entry name" value="SDR_c"/>
    <property type="match status" value="1"/>
</dbReference>
<evidence type="ECO:0000256" key="2">
    <source>
        <dbReference type="ARBA" id="ARBA00023002"/>
    </source>
</evidence>
<dbReference type="PRINTS" id="PR00081">
    <property type="entry name" value="GDHRDH"/>
</dbReference>
<dbReference type="Proteomes" id="UP000606172">
    <property type="component" value="Unassembled WGS sequence"/>
</dbReference>
<dbReference type="InterPro" id="IPR051122">
    <property type="entry name" value="SDR_DHRS6-like"/>
</dbReference>
<dbReference type="RefSeq" id="WP_204030151.1">
    <property type="nucleotide sequence ID" value="NZ_BOOW01000032.1"/>
</dbReference>
<organism evidence="3 4">
    <name type="scientific">Sinosporangium siamense</name>
    <dbReference type="NCBI Taxonomy" id="1367973"/>
    <lineage>
        <taxon>Bacteria</taxon>
        <taxon>Bacillati</taxon>
        <taxon>Actinomycetota</taxon>
        <taxon>Actinomycetes</taxon>
        <taxon>Streptosporangiales</taxon>
        <taxon>Streptosporangiaceae</taxon>
        <taxon>Sinosporangium</taxon>
    </lineage>
</organism>
<comment type="caution">
    <text evidence="3">The sequence shown here is derived from an EMBL/GenBank/DDBJ whole genome shotgun (WGS) entry which is preliminary data.</text>
</comment>
<keyword evidence="4" id="KW-1185">Reference proteome</keyword>
<gene>
    <name evidence="3" type="ORF">Ssi02_53160</name>
</gene>
<dbReference type="AlphaFoldDB" id="A0A919V7G0"/>
<dbReference type="PANTHER" id="PTHR43477">
    <property type="entry name" value="DIHYDROANTICAPSIN 7-DEHYDROGENASE"/>
    <property type="match status" value="1"/>
</dbReference>
<name>A0A919V7G0_9ACTN</name>
<keyword evidence="2" id="KW-0560">Oxidoreductase</keyword>
<reference evidence="3" key="1">
    <citation type="submission" date="2021-01" db="EMBL/GenBank/DDBJ databases">
        <title>Whole genome shotgun sequence of Sinosporangium siamense NBRC 109515.</title>
        <authorList>
            <person name="Komaki H."/>
            <person name="Tamura T."/>
        </authorList>
    </citation>
    <scope>NUCLEOTIDE SEQUENCE</scope>
    <source>
        <strain evidence="3">NBRC 109515</strain>
    </source>
</reference>
<dbReference type="InterPro" id="IPR036291">
    <property type="entry name" value="NAD(P)-bd_dom_sf"/>
</dbReference>
<dbReference type="PANTHER" id="PTHR43477:SF1">
    <property type="entry name" value="DIHYDROANTICAPSIN 7-DEHYDROGENASE"/>
    <property type="match status" value="1"/>
</dbReference>
<evidence type="ECO:0000256" key="1">
    <source>
        <dbReference type="ARBA" id="ARBA00006484"/>
    </source>
</evidence>
<evidence type="ECO:0000313" key="3">
    <source>
        <dbReference type="EMBL" id="GII95085.1"/>
    </source>
</evidence>